<proteinExistence type="predicted"/>
<evidence type="ECO:0000313" key="2">
    <source>
        <dbReference type="Proteomes" id="UP001465976"/>
    </source>
</evidence>
<dbReference type="Proteomes" id="UP001465976">
    <property type="component" value="Unassembled WGS sequence"/>
</dbReference>
<dbReference type="EMBL" id="JBAHYK010005674">
    <property type="protein sequence ID" value="KAL0562458.1"/>
    <property type="molecule type" value="Genomic_DNA"/>
</dbReference>
<protein>
    <submittedName>
        <fullName evidence="1">Uncharacterized protein</fullName>
    </submittedName>
</protein>
<name>A0ABR3EHV2_9AGAR</name>
<comment type="caution">
    <text evidence="1">The sequence shown here is derived from an EMBL/GenBank/DDBJ whole genome shotgun (WGS) entry which is preliminary data.</text>
</comment>
<keyword evidence="2" id="KW-1185">Reference proteome</keyword>
<sequence length="72" mass="7394">MVPPTGNGSSEAFARGLLTPSYTGDNAGGSGFLPLPNAYQQYQSDYQLASPATGLTQYDAAYGPAPMASFGQ</sequence>
<reference evidence="1 2" key="1">
    <citation type="submission" date="2024-02" db="EMBL/GenBank/DDBJ databases">
        <title>A draft genome for the cacao thread blight pathogen Marasmius crinis-equi.</title>
        <authorList>
            <person name="Cohen S.P."/>
            <person name="Baruah I.K."/>
            <person name="Amoako-Attah I."/>
            <person name="Bukari Y."/>
            <person name="Meinhardt L.W."/>
            <person name="Bailey B.A."/>
        </authorList>
    </citation>
    <scope>NUCLEOTIDE SEQUENCE [LARGE SCALE GENOMIC DNA]</scope>
    <source>
        <strain evidence="1 2">GH-76</strain>
    </source>
</reference>
<accession>A0ABR3EHV2</accession>
<evidence type="ECO:0000313" key="1">
    <source>
        <dbReference type="EMBL" id="KAL0562458.1"/>
    </source>
</evidence>
<feature type="non-terminal residue" evidence="1">
    <location>
        <position position="72"/>
    </location>
</feature>
<organism evidence="1 2">
    <name type="scientific">Marasmius crinis-equi</name>
    <dbReference type="NCBI Taxonomy" id="585013"/>
    <lineage>
        <taxon>Eukaryota</taxon>
        <taxon>Fungi</taxon>
        <taxon>Dikarya</taxon>
        <taxon>Basidiomycota</taxon>
        <taxon>Agaricomycotina</taxon>
        <taxon>Agaricomycetes</taxon>
        <taxon>Agaricomycetidae</taxon>
        <taxon>Agaricales</taxon>
        <taxon>Marasmiineae</taxon>
        <taxon>Marasmiaceae</taxon>
        <taxon>Marasmius</taxon>
    </lineage>
</organism>
<gene>
    <name evidence="1" type="ORF">V5O48_019629</name>
</gene>